<dbReference type="Proteomes" id="UP000315677">
    <property type="component" value="Unassembled WGS sequence"/>
</dbReference>
<gene>
    <name evidence="3" type="ORF">FB558_6460</name>
</gene>
<organism evidence="3 4">
    <name type="scientific">Pseudonocardia kunmingensis</name>
    <dbReference type="NCBI Taxonomy" id="630975"/>
    <lineage>
        <taxon>Bacteria</taxon>
        <taxon>Bacillati</taxon>
        <taxon>Actinomycetota</taxon>
        <taxon>Actinomycetes</taxon>
        <taxon>Pseudonocardiales</taxon>
        <taxon>Pseudonocardiaceae</taxon>
        <taxon>Pseudonocardia</taxon>
    </lineage>
</organism>
<dbReference type="InterPro" id="IPR021421">
    <property type="entry name" value="DUF3071"/>
</dbReference>
<reference evidence="3 4" key="1">
    <citation type="submission" date="2019-06" db="EMBL/GenBank/DDBJ databases">
        <title>Sequencing the genomes of 1000 actinobacteria strains.</title>
        <authorList>
            <person name="Klenk H.-P."/>
        </authorList>
    </citation>
    <scope>NUCLEOTIDE SEQUENCE [LARGE SCALE GENOMIC DNA]</scope>
    <source>
        <strain evidence="3 4">DSM 45301</strain>
    </source>
</reference>
<proteinExistence type="predicted"/>
<evidence type="ECO:0000313" key="4">
    <source>
        <dbReference type="Proteomes" id="UP000315677"/>
    </source>
</evidence>
<feature type="region of interest" description="Disordered" evidence="1">
    <location>
        <begin position="208"/>
        <end position="451"/>
    </location>
</feature>
<accession>A0A543DAA3</accession>
<feature type="domain" description="DUF3071" evidence="2">
    <location>
        <begin position="1"/>
        <end position="171"/>
    </location>
</feature>
<dbReference type="InterPro" id="IPR047682">
    <property type="entry name" value="SepH-like"/>
</dbReference>
<keyword evidence="4" id="KW-1185">Reference proteome</keyword>
<feature type="compositionally biased region" description="Basic and acidic residues" evidence="1">
    <location>
        <begin position="332"/>
        <end position="357"/>
    </location>
</feature>
<dbReference type="EMBL" id="VFPA01000004">
    <property type="protein sequence ID" value="TQM06215.1"/>
    <property type="molecule type" value="Genomic_DNA"/>
</dbReference>
<dbReference type="AlphaFoldDB" id="A0A543DAA3"/>
<dbReference type="Pfam" id="PF11268">
    <property type="entry name" value="DUF3071"/>
    <property type="match status" value="1"/>
</dbReference>
<comment type="caution">
    <text evidence="3">The sequence shown here is derived from an EMBL/GenBank/DDBJ whole genome shotgun (WGS) entry which is preliminary data.</text>
</comment>
<feature type="compositionally biased region" description="Low complexity" evidence="1">
    <location>
        <begin position="405"/>
        <end position="418"/>
    </location>
</feature>
<protein>
    <submittedName>
        <fullName evidence="3">DUF3071 family protein</fullName>
    </submittedName>
</protein>
<dbReference type="RefSeq" id="WP_211366998.1">
    <property type="nucleotide sequence ID" value="NZ_VFPA01000004.1"/>
</dbReference>
<feature type="compositionally biased region" description="Low complexity" evidence="1">
    <location>
        <begin position="374"/>
        <end position="389"/>
    </location>
</feature>
<feature type="compositionally biased region" description="Basic and acidic residues" evidence="1">
    <location>
        <begin position="233"/>
        <end position="263"/>
    </location>
</feature>
<evidence type="ECO:0000256" key="1">
    <source>
        <dbReference type="SAM" id="MobiDB-lite"/>
    </source>
</evidence>
<sequence>MRALRVVGITEGGGEISVVLEDPGRRERFTVPADEQLRAAARGDLTRLGQIAIELESQLRPREIQARIRAGASVEQVATAAGVPLQKIERFAYPVLLERSRTAEVAQRAHPVRADGPDSRMLGDVVAHTFGLRGQEYADAEWDSWKGEDGKWIVALSWRAGRSDNRAHWTFQPGAHGGTVTAVDEHASDLVEGLPARPLRTVGPVIDIARPEDPAPAPAPDEELRAAASDTVRGGRLEAPREHASEARTVERGAPRTTPEPRRPMPPVQRQAPAEPQRPEPARPERARTDTAPTRRPERVEREEPVDEEPTRREATASDRREAERPAAGTREAARTERRRPEPAAKPAEKPAERPAPKAEPPAAEKPAADAEKPAAPVVEEPVAAAAERPVTDPEPPAAERPAAKAEPAAAQPAATTEDTAKPAAANRRTKKGKPVMPSWDEVLLGVRGQR</sequence>
<evidence type="ECO:0000259" key="2">
    <source>
        <dbReference type="Pfam" id="PF11268"/>
    </source>
</evidence>
<name>A0A543DAA3_9PSEU</name>
<feature type="compositionally biased region" description="Basic and acidic residues" evidence="1">
    <location>
        <begin position="277"/>
        <end position="325"/>
    </location>
</feature>
<dbReference type="NCBIfam" id="NF040712">
    <property type="entry name" value="SepH"/>
    <property type="match status" value="1"/>
</dbReference>
<evidence type="ECO:0000313" key="3">
    <source>
        <dbReference type="EMBL" id="TQM06215.1"/>
    </source>
</evidence>